<name>A0A1Q5UQ05_9EURO</name>
<dbReference type="STRING" id="1316194.A0A1Q5UQ05"/>
<accession>A0A1Q5UQ05</accession>
<protein>
    <submittedName>
        <fullName evidence="1">Uncharacterized protein</fullName>
    </submittedName>
</protein>
<evidence type="ECO:0000313" key="2">
    <source>
        <dbReference type="Proteomes" id="UP000186955"/>
    </source>
</evidence>
<dbReference type="EMBL" id="MNBE01000079">
    <property type="protein sequence ID" value="OKP14560.1"/>
    <property type="molecule type" value="Genomic_DNA"/>
</dbReference>
<sequence>MNSVITLATIEFGKGNIEASKTHVEGVKRLVTLRGGIGSVRQTSPLTARMVSWASMLILGHPQFPVQDDGGVGDGIPPISEWLSCSTTLENDTIPELSWVIDDEVVRTALARLRYIFNRAEGEPFSGTKLHDLTLFVTHRLLLSVPDTQDSTSSPVTQCIRYALIIYMFIIQGPTYYSHDVILSSIVTQFIWHLERLESTPHVYDALDIWLLTIGIVASAGTANYHSYTAKIRGVCAYLNLTDFPDVLTYLKSICWLGGSQGEDILRPHWNAILVDNSSLGPAELALDLSLNSFGLQSTQEKPQSNFAVLDDGGLFAGRTNQAECP</sequence>
<proteinExistence type="predicted"/>
<dbReference type="Proteomes" id="UP000186955">
    <property type="component" value="Unassembled WGS sequence"/>
</dbReference>
<keyword evidence="2" id="KW-1185">Reference proteome</keyword>
<dbReference type="AlphaFoldDB" id="A0A1Q5UQ05"/>
<organism evidence="1 2">
    <name type="scientific">Penicillium subrubescens</name>
    <dbReference type="NCBI Taxonomy" id="1316194"/>
    <lineage>
        <taxon>Eukaryota</taxon>
        <taxon>Fungi</taxon>
        <taxon>Dikarya</taxon>
        <taxon>Ascomycota</taxon>
        <taxon>Pezizomycotina</taxon>
        <taxon>Eurotiomycetes</taxon>
        <taxon>Eurotiomycetidae</taxon>
        <taxon>Eurotiales</taxon>
        <taxon>Aspergillaceae</taxon>
        <taxon>Penicillium</taxon>
    </lineage>
</organism>
<evidence type="ECO:0000313" key="1">
    <source>
        <dbReference type="EMBL" id="OKP14560.1"/>
    </source>
</evidence>
<gene>
    <name evidence="1" type="ORF">PENSUB_13912</name>
</gene>
<comment type="caution">
    <text evidence="1">The sequence shown here is derived from an EMBL/GenBank/DDBJ whole genome shotgun (WGS) entry which is preliminary data.</text>
</comment>
<dbReference type="PANTHER" id="PTHR37540">
    <property type="entry name" value="TRANSCRIPTION FACTOR (ACR-2), PUTATIVE-RELATED-RELATED"/>
    <property type="match status" value="1"/>
</dbReference>
<reference evidence="1 2" key="1">
    <citation type="submission" date="2016-10" db="EMBL/GenBank/DDBJ databases">
        <title>Genome sequence of the ascomycete fungus Penicillium subrubescens.</title>
        <authorList>
            <person name="De Vries R.P."/>
            <person name="Peng M."/>
            <person name="Dilokpimol A."/>
            <person name="Hilden K."/>
            <person name="Makela M.R."/>
            <person name="Grigoriev I."/>
            <person name="Riley R."/>
            <person name="Granchi Z."/>
        </authorList>
    </citation>
    <scope>NUCLEOTIDE SEQUENCE [LARGE SCALE GENOMIC DNA]</scope>
    <source>
        <strain evidence="1 2">CBS 132785</strain>
    </source>
</reference>
<dbReference type="PANTHER" id="PTHR37540:SF5">
    <property type="entry name" value="TRANSCRIPTION FACTOR DOMAIN-CONTAINING PROTEIN"/>
    <property type="match status" value="1"/>
</dbReference>